<sequence length="136" mass="15385">MNQRSRLFWKVSMQDSLLKMELERQSIDGSGRFSVANCSSLGADDFLEKYLNANVADSRNHETCMQSLHCDCILGPEFLYWEREVILLLSSENKLYVLLSGAAFDRSGSIPRLLGCQKIEDVIEVLEGVGTSEFRL</sequence>
<gene>
    <name evidence="1" type="ORF">HS088_TW16G00476</name>
</gene>
<organism evidence="1 2">
    <name type="scientific">Tripterygium wilfordii</name>
    <name type="common">Thunder God vine</name>
    <dbReference type="NCBI Taxonomy" id="458696"/>
    <lineage>
        <taxon>Eukaryota</taxon>
        <taxon>Viridiplantae</taxon>
        <taxon>Streptophyta</taxon>
        <taxon>Embryophyta</taxon>
        <taxon>Tracheophyta</taxon>
        <taxon>Spermatophyta</taxon>
        <taxon>Magnoliopsida</taxon>
        <taxon>eudicotyledons</taxon>
        <taxon>Gunneridae</taxon>
        <taxon>Pentapetalae</taxon>
        <taxon>rosids</taxon>
        <taxon>fabids</taxon>
        <taxon>Celastrales</taxon>
        <taxon>Celastraceae</taxon>
        <taxon>Tripterygium</taxon>
    </lineage>
</organism>
<keyword evidence="2" id="KW-1185">Reference proteome</keyword>
<name>A0A7J7CJ02_TRIWF</name>
<evidence type="ECO:0000313" key="1">
    <source>
        <dbReference type="EMBL" id="KAF5734035.1"/>
    </source>
</evidence>
<evidence type="ECO:0000313" key="2">
    <source>
        <dbReference type="Proteomes" id="UP000593562"/>
    </source>
</evidence>
<comment type="caution">
    <text evidence="1">The sequence shown here is derived from an EMBL/GenBank/DDBJ whole genome shotgun (WGS) entry which is preliminary data.</text>
</comment>
<dbReference type="EMBL" id="JAAARO010000016">
    <property type="protein sequence ID" value="KAF5734035.1"/>
    <property type="molecule type" value="Genomic_DNA"/>
</dbReference>
<proteinExistence type="predicted"/>
<protein>
    <submittedName>
        <fullName evidence="1">Uncharacterized protein</fullName>
    </submittedName>
</protein>
<reference evidence="1 2" key="1">
    <citation type="journal article" date="2020" name="Nat. Commun.">
        <title>Genome of Tripterygium wilfordii and identification of cytochrome P450 involved in triptolide biosynthesis.</title>
        <authorList>
            <person name="Tu L."/>
            <person name="Su P."/>
            <person name="Zhang Z."/>
            <person name="Gao L."/>
            <person name="Wang J."/>
            <person name="Hu T."/>
            <person name="Zhou J."/>
            <person name="Zhang Y."/>
            <person name="Zhao Y."/>
            <person name="Liu Y."/>
            <person name="Song Y."/>
            <person name="Tong Y."/>
            <person name="Lu Y."/>
            <person name="Yang J."/>
            <person name="Xu C."/>
            <person name="Jia M."/>
            <person name="Peters R.J."/>
            <person name="Huang L."/>
            <person name="Gao W."/>
        </authorList>
    </citation>
    <scope>NUCLEOTIDE SEQUENCE [LARGE SCALE GENOMIC DNA]</scope>
    <source>
        <strain evidence="2">cv. XIE 37</strain>
        <tissue evidence="1">Leaf</tissue>
    </source>
</reference>
<dbReference type="InParanoid" id="A0A7J7CJ02"/>
<dbReference type="Proteomes" id="UP000593562">
    <property type="component" value="Unassembled WGS sequence"/>
</dbReference>
<accession>A0A7J7CJ02</accession>
<dbReference type="AlphaFoldDB" id="A0A7J7CJ02"/>